<comment type="caution">
    <text evidence="2">The sequence shown here is derived from an EMBL/GenBank/DDBJ whole genome shotgun (WGS) entry which is preliminary data.</text>
</comment>
<dbReference type="RefSeq" id="WP_023466897.1">
    <property type="nucleotide sequence ID" value="NZ_KI546276.1"/>
</dbReference>
<protein>
    <recommendedName>
        <fullName evidence="4">HK97 gp10 family phage protein</fullName>
    </recommendedName>
</protein>
<dbReference type="NCBIfam" id="TIGR01725">
    <property type="entry name" value="phge_HK97_gp10"/>
    <property type="match status" value="1"/>
</dbReference>
<feature type="compositionally biased region" description="Basic and acidic residues" evidence="1">
    <location>
        <begin position="30"/>
        <end position="52"/>
    </location>
</feature>
<feature type="region of interest" description="Disordered" evidence="1">
    <location>
        <begin position="30"/>
        <end position="73"/>
    </location>
</feature>
<sequence length="127" mass="14021">MGVTVKGDKELIAAFERLDKTVDTKARKATRDGAKVFEQRLKTDTPRDKTGTDHSGMTPLAEHTKIGNLRGSTGNLEIPVGYDTEKGWIAHFPNSGTSKQPAQHFIEKAQAESKRPVMAKFVEDLKL</sequence>
<dbReference type="EMBL" id="AYHA01000161">
    <property type="protein sequence ID" value="ESS00591.1"/>
    <property type="molecule type" value="Genomic_DNA"/>
</dbReference>
<gene>
    <name evidence="2" type="ORF">NB22_09440</name>
</gene>
<proteinExistence type="predicted"/>
<dbReference type="InterPro" id="IPR010064">
    <property type="entry name" value="HK97-gp10_tail"/>
</dbReference>
<dbReference type="Pfam" id="PF04883">
    <property type="entry name" value="HK97-gp10_like"/>
    <property type="match status" value="1"/>
</dbReference>
<evidence type="ECO:0000313" key="2">
    <source>
        <dbReference type="EMBL" id="ESS00591.1"/>
    </source>
</evidence>
<reference evidence="3" key="1">
    <citation type="submission" date="2013-10" db="EMBL/GenBank/DDBJ databases">
        <title>Draft genome sequence of Lactobacillus fermentum NB-22.</title>
        <authorList>
            <person name="Chaplin A.V."/>
            <person name="Shkoporov A.N."/>
            <person name="Khokhlova E.V."/>
            <person name="Efimov B.A."/>
            <person name="Kafarskaia L.I."/>
        </authorList>
    </citation>
    <scope>NUCLEOTIDE SEQUENCE [LARGE SCALE GENOMIC DNA]</scope>
    <source>
        <strain evidence="3">NB-22</strain>
    </source>
</reference>
<organism evidence="2 3">
    <name type="scientific">Limosilactobacillus fermentum NB-22</name>
    <dbReference type="NCBI Taxonomy" id="1408443"/>
    <lineage>
        <taxon>Bacteria</taxon>
        <taxon>Bacillati</taxon>
        <taxon>Bacillota</taxon>
        <taxon>Bacilli</taxon>
        <taxon>Lactobacillales</taxon>
        <taxon>Lactobacillaceae</taxon>
        <taxon>Limosilactobacillus</taxon>
    </lineage>
</organism>
<evidence type="ECO:0000313" key="3">
    <source>
        <dbReference type="Proteomes" id="UP000018412"/>
    </source>
</evidence>
<reference evidence="2 3" key="2">
    <citation type="journal article" date="2015" name="Genome Announc.">
        <title>Draft Genome Sequence of Lactobacillus fermentum NB-22.</title>
        <authorList>
            <person name="Chaplin A.V."/>
            <person name="Shkoporov A.N."/>
            <person name="Efimov B.A."/>
            <person name="Pikina A.P."/>
            <person name="Borisova O.Y."/>
            <person name="Gladko I.A."/>
            <person name="Postnikova E.A."/>
            <person name="Lordkipanidze A.E."/>
            <person name="Kafarskaia L.I."/>
        </authorList>
    </citation>
    <scope>NUCLEOTIDE SEQUENCE [LARGE SCALE GENOMIC DNA]</scope>
    <source>
        <strain evidence="2 3">NB-22</strain>
    </source>
</reference>
<accession>A0A829LVD5</accession>
<name>A0A829LVD5_LIMFE</name>
<evidence type="ECO:0008006" key="4">
    <source>
        <dbReference type="Google" id="ProtNLM"/>
    </source>
</evidence>
<dbReference type="Proteomes" id="UP000018412">
    <property type="component" value="Unassembled WGS sequence"/>
</dbReference>
<dbReference type="AlphaFoldDB" id="A0A829LVD5"/>
<evidence type="ECO:0000256" key="1">
    <source>
        <dbReference type="SAM" id="MobiDB-lite"/>
    </source>
</evidence>